<evidence type="ECO:0000313" key="1">
    <source>
        <dbReference type="EMBL" id="BCT96774.1"/>
    </source>
</evidence>
<gene>
    <name evidence="1" type="ORF">LYSHEL_26450</name>
</gene>
<evidence type="ECO:0000313" key="2">
    <source>
        <dbReference type="Proteomes" id="UP000680514"/>
    </source>
</evidence>
<proteinExistence type="predicted"/>
<reference evidence="1 2" key="1">
    <citation type="submission" date="2021-03" db="EMBL/GenBank/DDBJ databases">
        <title>Complete Genome Sequences of Two Lysobacter Strains Isolated from Sea Water (Lysobacter caseinilyticus) and Soil (Lysobacter helvus) in South Korea.</title>
        <authorList>
            <person name="Watanabe Y."/>
            <person name="Arakawa K."/>
        </authorList>
    </citation>
    <scope>NUCLEOTIDE SEQUENCE [LARGE SCALE GENOMIC DNA]</scope>
    <source>
        <strain evidence="1 2">D10</strain>
    </source>
</reference>
<protein>
    <submittedName>
        <fullName evidence="1">Uncharacterized protein</fullName>
    </submittedName>
</protein>
<name>A0ABM7QGI6_9GAMM</name>
<sequence length="206" mass="22607">MVRGGSFAVEAINMSDAPDDPAARRLDLAAKRDALFAQQAERAAQQRHAEEAAEFHRYHGAALEAAGVRHALHWNTEAARGPLTTYPIGFASIRWDFVPHAVRQQGESPARLKELLEEALRALDVAPTTTVIVDWCVSRRPRVALSAADACAHAIALMACASDTWVYAQGATWVVEIHHDGWVTYADRPGLPEHAGDGWRDERTGR</sequence>
<keyword evidence="2" id="KW-1185">Reference proteome</keyword>
<dbReference type="Proteomes" id="UP000680514">
    <property type="component" value="Chromosome"/>
</dbReference>
<organism evidence="1 2">
    <name type="scientific">Lysobacter helvus</name>
    <dbReference type="NCBI Taxonomy" id="2675059"/>
    <lineage>
        <taxon>Bacteria</taxon>
        <taxon>Pseudomonadati</taxon>
        <taxon>Pseudomonadota</taxon>
        <taxon>Gammaproteobacteria</taxon>
        <taxon>Lysobacterales</taxon>
        <taxon>Lysobacteraceae</taxon>
        <taxon>Lysobacter</taxon>
    </lineage>
</organism>
<dbReference type="EMBL" id="AP024546">
    <property type="protein sequence ID" value="BCT96774.1"/>
    <property type="molecule type" value="Genomic_DNA"/>
</dbReference>
<accession>A0ABM7QGI6</accession>